<dbReference type="EMBL" id="QRGO01000001">
    <property type="protein sequence ID" value="RDV03477.1"/>
    <property type="molecule type" value="Genomic_DNA"/>
</dbReference>
<keyword evidence="1" id="KW-0678">Repressor</keyword>
<dbReference type="GO" id="GO:0003700">
    <property type="term" value="F:DNA-binding transcription factor activity"/>
    <property type="evidence" value="ECO:0007669"/>
    <property type="project" value="TreeGrafter"/>
</dbReference>
<name>A0A371B7K4_9BRAD</name>
<evidence type="ECO:0000256" key="3">
    <source>
        <dbReference type="ARBA" id="ARBA00023125"/>
    </source>
</evidence>
<dbReference type="OrthoDB" id="9802802at2"/>
<evidence type="ECO:0000313" key="8">
    <source>
        <dbReference type="Proteomes" id="UP000263993"/>
    </source>
</evidence>
<dbReference type="InterPro" id="IPR009057">
    <property type="entry name" value="Homeodomain-like_sf"/>
</dbReference>
<dbReference type="SUPFAM" id="SSF46689">
    <property type="entry name" value="Homeodomain-like"/>
    <property type="match status" value="1"/>
</dbReference>
<dbReference type="Pfam" id="PF13977">
    <property type="entry name" value="TetR_C_6"/>
    <property type="match status" value="1"/>
</dbReference>
<comment type="caution">
    <text evidence="7">The sequence shown here is derived from an EMBL/GenBank/DDBJ whole genome shotgun (WGS) entry which is preliminary data.</text>
</comment>
<evidence type="ECO:0000256" key="5">
    <source>
        <dbReference type="PROSITE-ProRule" id="PRU00335"/>
    </source>
</evidence>
<dbReference type="InterPro" id="IPR001647">
    <property type="entry name" value="HTH_TetR"/>
</dbReference>
<dbReference type="GO" id="GO:0000976">
    <property type="term" value="F:transcription cis-regulatory region binding"/>
    <property type="evidence" value="ECO:0007669"/>
    <property type="project" value="TreeGrafter"/>
</dbReference>
<sequence>MRHPNPQRQSDRRAEILDAAERCFARSGFHRASMQDICAEAEMSPGNLYRYFPSKEALIAGICERNRADAVDSFNQVNDAPDFFEALAGLAQYHLVDRTDDEVSICAEIMAESRRHPEISKLYQTIENEVRERMAAMLARAAERGEIRSDLDVDSIASLLLAIGDGMSWRRSVDPKFSAENSLPLVLRMVHGLLAPTNAAGGNEARNGIKS</sequence>
<dbReference type="PRINTS" id="PR00455">
    <property type="entry name" value="HTHTETR"/>
</dbReference>
<gene>
    <name evidence="7" type="ORF">DXH78_02040</name>
</gene>
<dbReference type="InterPro" id="IPR039538">
    <property type="entry name" value="BetI_C"/>
</dbReference>
<dbReference type="Pfam" id="PF00440">
    <property type="entry name" value="TetR_N"/>
    <property type="match status" value="1"/>
</dbReference>
<dbReference type="Proteomes" id="UP000263993">
    <property type="component" value="Unassembled WGS sequence"/>
</dbReference>
<organism evidence="7 8">
    <name type="scientific">Undibacter mobilis</name>
    <dbReference type="NCBI Taxonomy" id="2292256"/>
    <lineage>
        <taxon>Bacteria</taxon>
        <taxon>Pseudomonadati</taxon>
        <taxon>Pseudomonadota</taxon>
        <taxon>Alphaproteobacteria</taxon>
        <taxon>Hyphomicrobiales</taxon>
        <taxon>Nitrobacteraceae</taxon>
        <taxon>Undibacter</taxon>
    </lineage>
</organism>
<keyword evidence="3 5" id="KW-0238">DNA-binding</keyword>
<dbReference type="PANTHER" id="PTHR30055">
    <property type="entry name" value="HTH-TYPE TRANSCRIPTIONAL REGULATOR RUTR"/>
    <property type="match status" value="1"/>
</dbReference>
<dbReference type="Gene3D" id="1.10.357.10">
    <property type="entry name" value="Tetracycline Repressor, domain 2"/>
    <property type="match status" value="1"/>
</dbReference>
<keyword evidence="8" id="KW-1185">Reference proteome</keyword>
<dbReference type="InterPro" id="IPR050109">
    <property type="entry name" value="HTH-type_TetR-like_transc_reg"/>
</dbReference>
<keyword evidence="2" id="KW-0805">Transcription regulation</keyword>
<dbReference type="AlphaFoldDB" id="A0A371B7K4"/>
<evidence type="ECO:0000256" key="4">
    <source>
        <dbReference type="ARBA" id="ARBA00023163"/>
    </source>
</evidence>
<dbReference type="PROSITE" id="PS50977">
    <property type="entry name" value="HTH_TETR_2"/>
    <property type="match status" value="1"/>
</dbReference>
<dbReference type="PANTHER" id="PTHR30055:SF226">
    <property type="entry name" value="HTH-TYPE TRANSCRIPTIONAL REGULATOR PKSA"/>
    <property type="match status" value="1"/>
</dbReference>
<dbReference type="RefSeq" id="WP_115515501.1">
    <property type="nucleotide sequence ID" value="NZ_QRGO01000001.1"/>
</dbReference>
<dbReference type="FunFam" id="1.10.10.60:FF:000141">
    <property type="entry name" value="TetR family transcriptional regulator"/>
    <property type="match status" value="1"/>
</dbReference>
<keyword evidence="4" id="KW-0804">Transcription</keyword>
<feature type="DNA-binding region" description="H-T-H motif" evidence="5">
    <location>
        <begin position="33"/>
        <end position="52"/>
    </location>
</feature>
<evidence type="ECO:0000256" key="2">
    <source>
        <dbReference type="ARBA" id="ARBA00023015"/>
    </source>
</evidence>
<dbReference type="InterPro" id="IPR036271">
    <property type="entry name" value="Tet_transcr_reg_TetR-rel_C_sf"/>
</dbReference>
<evidence type="ECO:0000259" key="6">
    <source>
        <dbReference type="PROSITE" id="PS50977"/>
    </source>
</evidence>
<reference evidence="8" key="1">
    <citation type="submission" date="2018-08" db="EMBL/GenBank/DDBJ databases">
        <authorList>
            <person name="Kim S.-J."/>
            <person name="Jung G.-Y."/>
        </authorList>
    </citation>
    <scope>NUCLEOTIDE SEQUENCE [LARGE SCALE GENOMIC DNA]</scope>
    <source>
        <strain evidence="8">GY_H</strain>
    </source>
</reference>
<protein>
    <submittedName>
        <fullName evidence="7">TetR/AcrR family transcriptional regulator</fullName>
    </submittedName>
</protein>
<evidence type="ECO:0000256" key="1">
    <source>
        <dbReference type="ARBA" id="ARBA00022491"/>
    </source>
</evidence>
<accession>A0A371B7K4</accession>
<proteinExistence type="predicted"/>
<feature type="domain" description="HTH tetR-type" evidence="6">
    <location>
        <begin position="10"/>
        <end position="70"/>
    </location>
</feature>
<evidence type="ECO:0000313" key="7">
    <source>
        <dbReference type="EMBL" id="RDV03477.1"/>
    </source>
</evidence>
<dbReference type="SUPFAM" id="SSF48498">
    <property type="entry name" value="Tetracyclin repressor-like, C-terminal domain"/>
    <property type="match status" value="1"/>
</dbReference>